<reference evidence="2" key="2">
    <citation type="journal article" date="2021" name="Microbiome">
        <title>Successional dynamics and alternative stable states in a saline activated sludge microbial community over 9 years.</title>
        <authorList>
            <person name="Wang Y."/>
            <person name="Ye J."/>
            <person name="Ju F."/>
            <person name="Liu L."/>
            <person name="Boyd J.A."/>
            <person name="Deng Y."/>
            <person name="Parks D.H."/>
            <person name="Jiang X."/>
            <person name="Yin X."/>
            <person name="Woodcroft B.J."/>
            <person name="Tyson G.W."/>
            <person name="Hugenholtz P."/>
            <person name="Polz M.F."/>
            <person name="Zhang T."/>
        </authorList>
    </citation>
    <scope>NUCLEOTIDE SEQUENCE</scope>
    <source>
        <strain evidence="2">HKST-UBA01</strain>
    </source>
</reference>
<feature type="chain" id="PRO_5037165419" description="Thioredoxin family protein" evidence="1">
    <location>
        <begin position="24"/>
        <end position="53"/>
    </location>
</feature>
<sequence length="53" mass="5593">MPKSMTLSIAAGLALLAVTNAHATLGHFESLAAAQAAAAEQHKPLLIDFYTEW</sequence>
<evidence type="ECO:0008006" key="4">
    <source>
        <dbReference type="Google" id="ProtNLM"/>
    </source>
</evidence>
<evidence type="ECO:0000313" key="2">
    <source>
        <dbReference type="EMBL" id="MCA9726248.1"/>
    </source>
</evidence>
<organism evidence="2 3">
    <name type="scientific">Eiseniibacteriota bacterium</name>
    <dbReference type="NCBI Taxonomy" id="2212470"/>
    <lineage>
        <taxon>Bacteria</taxon>
        <taxon>Candidatus Eiseniibacteriota</taxon>
    </lineage>
</organism>
<protein>
    <recommendedName>
        <fullName evidence="4">Thioredoxin family protein</fullName>
    </recommendedName>
</protein>
<proteinExistence type="predicted"/>
<accession>A0A956LVR9</accession>
<reference evidence="2" key="1">
    <citation type="submission" date="2020-04" db="EMBL/GenBank/DDBJ databases">
        <authorList>
            <person name="Zhang T."/>
        </authorList>
    </citation>
    <scope>NUCLEOTIDE SEQUENCE</scope>
    <source>
        <strain evidence="2">HKST-UBA01</strain>
    </source>
</reference>
<name>A0A956LVR9_UNCEI</name>
<dbReference type="AlphaFoldDB" id="A0A956LVR9"/>
<evidence type="ECO:0000256" key="1">
    <source>
        <dbReference type="SAM" id="SignalP"/>
    </source>
</evidence>
<gene>
    <name evidence="2" type="ORF">KC729_01090</name>
</gene>
<dbReference type="Proteomes" id="UP000697710">
    <property type="component" value="Unassembled WGS sequence"/>
</dbReference>
<dbReference type="EMBL" id="JAGQHR010000013">
    <property type="protein sequence ID" value="MCA9726248.1"/>
    <property type="molecule type" value="Genomic_DNA"/>
</dbReference>
<keyword evidence="1" id="KW-0732">Signal</keyword>
<comment type="caution">
    <text evidence="2">The sequence shown here is derived from an EMBL/GenBank/DDBJ whole genome shotgun (WGS) entry which is preliminary data.</text>
</comment>
<feature type="signal peptide" evidence="1">
    <location>
        <begin position="1"/>
        <end position="23"/>
    </location>
</feature>
<evidence type="ECO:0000313" key="3">
    <source>
        <dbReference type="Proteomes" id="UP000697710"/>
    </source>
</evidence>